<gene>
    <name evidence="3" type="ORF">A2690_03060</name>
</gene>
<dbReference type="AlphaFoldDB" id="A0A1F7G991"/>
<dbReference type="GO" id="GO:0043683">
    <property type="term" value="P:type IV pilus assembly"/>
    <property type="evidence" value="ECO:0007669"/>
    <property type="project" value="InterPro"/>
</dbReference>
<keyword evidence="2" id="KW-0812">Transmembrane</keyword>
<keyword evidence="2" id="KW-1133">Transmembrane helix</keyword>
<comment type="caution">
    <text evidence="3">The sequence shown here is derived from an EMBL/GenBank/DDBJ whole genome shotgun (WGS) entry which is preliminary data.</text>
</comment>
<feature type="coiled-coil region" evidence="1">
    <location>
        <begin position="45"/>
        <end position="82"/>
    </location>
</feature>
<dbReference type="InterPro" id="IPR007445">
    <property type="entry name" value="PilO"/>
</dbReference>
<protein>
    <submittedName>
        <fullName evidence="3">Uncharacterized protein</fullName>
    </submittedName>
</protein>
<evidence type="ECO:0000313" key="4">
    <source>
        <dbReference type="Proteomes" id="UP000178372"/>
    </source>
</evidence>
<name>A0A1F7G991_9BACT</name>
<dbReference type="EMBL" id="MFZF01000030">
    <property type="protein sequence ID" value="OGK15467.1"/>
    <property type="molecule type" value="Genomic_DNA"/>
</dbReference>
<evidence type="ECO:0000313" key="3">
    <source>
        <dbReference type="EMBL" id="OGK15467.1"/>
    </source>
</evidence>
<dbReference type="Gene3D" id="3.30.70.60">
    <property type="match status" value="1"/>
</dbReference>
<organism evidence="3 4">
    <name type="scientific">Candidatus Roizmanbacteria bacterium RIFCSPHIGHO2_01_FULL_39_12b</name>
    <dbReference type="NCBI Taxonomy" id="1802030"/>
    <lineage>
        <taxon>Bacteria</taxon>
        <taxon>Candidatus Roizmaniibacteriota</taxon>
    </lineage>
</organism>
<dbReference type="Proteomes" id="UP000178372">
    <property type="component" value="Unassembled WGS sequence"/>
</dbReference>
<evidence type="ECO:0000256" key="2">
    <source>
        <dbReference type="SAM" id="Phobius"/>
    </source>
</evidence>
<dbReference type="Pfam" id="PF04350">
    <property type="entry name" value="PilO"/>
    <property type="match status" value="1"/>
</dbReference>
<dbReference type="GO" id="GO:0043107">
    <property type="term" value="P:type IV pilus-dependent motility"/>
    <property type="evidence" value="ECO:0007669"/>
    <property type="project" value="InterPro"/>
</dbReference>
<evidence type="ECO:0000256" key="1">
    <source>
        <dbReference type="SAM" id="Coils"/>
    </source>
</evidence>
<proteinExistence type="predicted"/>
<reference evidence="3 4" key="1">
    <citation type="journal article" date="2016" name="Nat. Commun.">
        <title>Thousands of microbial genomes shed light on interconnected biogeochemical processes in an aquifer system.</title>
        <authorList>
            <person name="Anantharaman K."/>
            <person name="Brown C.T."/>
            <person name="Hug L.A."/>
            <person name="Sharon I."/>
            <person name="Castelle C.J."/>
            <person name="Probst A.J."/>
            <person name="Thomas B.C."/>
            <person name="Singh A."/>
            <person name="Wilkins M.J."/>
            <person name="Karaoz U."/>
            <person name="Brodie E.L."/>
            <person name="Williams K.H."/>
            <person name="Hubbard S.S."/>
            <person name="Banfield J.F."/>
        </authorList>
    </citation>
    <scope>NUCLEOTIDE SEQUENCE [LARGE SCALE GENOMIC DNA]</scope>
</reference>
<dbReference type="InterPro" id="IPR014717">
    <property type="entry name" value="Transl_elong_EF1B/ribsomal_bS6"/>
</dbReference>
<feature type="transmembrane region" description="Helical" evidence="2">
    <location>
        <begin position="20"/>
        <end position="38"/>
    </location>
</feature>
<sequence length="206" mass="23396">MIDKSILINKITGSKEAKDYTYAILFLLVSSFFAFSVIKPVLSIAVSLNKEAKELKQVNAVFEKNINNMVALQNEMQEIRSQTYLVDLAVPKQPSIQQLMQDIRASALDEGMELKTIEVTQSEEIKNVQLSRKLNTSEDVKSKITAKPITIQLIVKSDFDQAVRFIKRVMNQKRLKTVSKIALSKEQDKKGSNFLTINMEIKGYHL</sequence>
<keyword evidence="2" id="KW-0472">Membrane</keyword>
<keyword evidence="1" id="KW-0175">Coiled coil</keyword>
<accession>A0A1F7G991</accession>